<name>X1CX88_9ZZZZ</name>
<keyword evidence="1" id="KW-0175">Coiled coil</keyword>
<protein>
    <recommendedName>
        <fullName evidence="3">DUF2130 domain-containing protein</fullName>
    </recommendedName>
</protein>
<dbReference type="AlphaFoldDB" id="X1CX88"/>
<feature type="coiled-coil region" evidence="1">
    <location>
        <begin position="7"/>
        <end position="119"/>
    </location>
</feature>
<reference evidence="2" key="1">
    <citation type="journal article" date="2014" name="Front. Microbiol.">
        <title>High frequency of phylogenetically diverse reductive dehalogenase-homologous genes in deep subseafloor sedimentary metagenomes.</title>
        <authorList>
            <person name="Kawai M."/>
            <person name="Futagami T."/>
            <person name="Toyoda A."/>
            <person name="Takaki Y."/>
            <person name="Nishi S."/>
            <person name="Hori S."/>
            <person name="Arai W."/>
            <person name="Tsubouchi T."/>
            <person name="Morono Y."/>
            <person name="Uchiyama I."/>
            <person name="Ito T."/>
            <person name="Fujiyama A."/>
            <person name="Inagaki F."/>
            <person name="Takami H."/>
        </authorList>
    </citation>
    <scope>NUCLEOTIDE SEQUENCE</scope>
    <source>
        <strain evidence="2">Expedition CK06-06</strain>
    </source>
</reference>
<evidence type="ECO:0008006" key="3">
    <source>
        <dbReference type="Google" id="ProtNLM"/>
    </source>
</evidence>
<evidence type="ECO:0000256" key="1">
    <source>
        <dbReference type="SAM" id="Coils"/>
    </source>
</evidence>
<gene>
    <name evidence="2" type="ORF">S01H4_41630</name>
</gene>
<accession>X1CX88</accession>
<proteinExistence type="predicted"/>
<comment type="caution">
    <text evidence="2">The sequence shown here is derived from an EMBL/GenBank/DDBJ whole genome shotgun (WGS) entry which is preliminary data.</text>
</comment>
<organism evidence="2">
    <name type="scientific">marine sediment metagenome</name>
    <dbReference type="NCBI Taxonomy" id="412755"/>
    <lineage>
        <taxon>unclassified sequences</taxon>
        <taxon>metagenomes</taxon>
        <taxon>ecological metagenomes</taxon>
    </lineage>
</organism>
<evidence type="ECO:0000313" key="2">
    <source>
        <dbReference type="EMBL" id="GAH00685.1"/>
    </source>
</evidence>
<sequence length="121" mass="14208">MATTIKCDKCGNQIEITEAIRKELEEKVLQKFQAKHQEEITNLNKKIEEINKSKEEEIEKVKKDIYQEAEKAANDKVKKEYDKKLELSKGEIETRDKENKELQEQTKDLLQQLRETKGSKG</sequence>
<dbReference type="EMBL" id="BART01022785">
    <property type="protein sequence ID" value="GAH00685.1"/>
    <property type="molecule type" value="Genomic_DNA"/>
</dbReference>